<evidence type="ECO:0000256" key="3">
    <source>
        <dbReference type="ARBA" id="ARBA00023125"/>
    </source>
</evidence>
<dbReference type="Proteomes" id="UP000723463">
    <property type="component" value="Unassembled WGS sequence"/>
</dbReference>
<feature type="compositionally biased region" description="Polar residues" evidence="6">
    <location>
        <begin position="235"/>
        <end position="255"/>
    </location>
</feature>
<evidence type="ECO:0000313" key="9">
    <source>
        <dbReference type="Proteomes" id="UP000723463"/>
    </source>
</evidence>
<proteinExistence type="predicted"/>
<dbReference type="AlphaFoldDB" id="A0A9P6FE41"/>
<dbReference type="InterPro" id="IPR004827">
    <property type="entry name" value="bZIP"/>
</dbReference>
<dbReference type="CDD" id="cd14705">
    <property type="entry name" value="bZIP_Zip1"/>
    <property type="match status" value="1"/>
</dbReference>
<evidence type="ECO:0000256" key="4">
    <source>
        <dbReference type="ARBA" id="ARBA00023163"/>
    </source>
</evidence>
<feature type="compositionally biased region" description="Low complexity" evidence="6">
    <location>
        <begin position="223"/>
        <end position="234"/>
    </location>
</feature>
<feature type="region of interest" description="Disordered" evidence="6">
    <location>
        <begin position="451"/>
        <end position="503"/>
    </location>
</feature>
<evidence type="ECO:0000313" key="8">
    <source>
        <dbReference type="EMBL" id="KAF9548642.1"/>
    </source>
</evidence>
<feature type="compositionally biased region" description="Basic and acidic residues" evidence="6">
    <location>
        <begin position="327"/>
        <end position="337"/>
    </location>
</feature>
<comment type="subcellular location">
    <subcellularLocation>
        <location evidence="1">Nucleus</location>
    </subcellularLocation>
</comment>
<dbReference type="Gene3D" id="1.20.5.170">
    <property type="match status" value="1"/>
</dbReference>
<dbReference type="InterPro" id="IPR046347">
    <property type="entry name" value="bZIP_sf"/>
</dbReference>
<dbReference type="EMBL" id="JAAAXW010000027">
    <property type="protein sequence ID" value="KAF9548642.1"/>
    <property type="molecule type" value="Genomic_DNA"/>
</dbReference>
<feature type="compositionally biased region" description="Basic residues" evidence="6">
    <location>
        <begin position="493"/>
        <end position="503"/>
    </location>
</feature>
<reference evidence="8" key="1">
    <citation type="journal article" date="2020" name="Fungal Divers.">
        <title>Resolving the Mortierellaceae phylogeny through synthesis of multi-gene phylogenetics and phylogenomics.</title>
        <authorList>
            <person name="Vandepol N."/>
            <person name="Liber J."/>
            <person name="Desiro A."/>
            <person name="Na H."/>
            <person name="Kennedy M."/>
            <person name="Barry K."/>
            <person name="Grigoriev I.V."/>
            <person name="Miller A.N."/>
            <person name="O'Donnell K."/>
            <person name="Stajich J.E."/>
            <person name="Bonito G."/>
        </authorList>
    </citation>
    <scope>NUCLEOTIDE SEQUENCE</scope>
    <source>
        <strain evidence="8">NRRL 2591</strain>
    </source>
</reference>
<dbReference type="GO" id="GO:0001228">
    <property type="term" value="F:DNA-binding transcription activator activity, RNA polymerase II-specific"/>
    <property type="evidence" value="ECO:0007669"/>
    <property type="project" value="TreeGrafter"/>
</dbReference>
<evidence type="ECO:0000256" key="2">
    <source>
        <dbReference type="ARBA" id="ARBA00023015"/>
    </source>
</evidence>
<organism evidence="8 9">
    <name type="scientific">Mortierella hygrophila</name>
    <dbReference type="NCBI Taxonomy" id="979708"/>
    <lineage>
        <taxon>Eukaryota</taxon>
        <taxon>Fungi</taxon>
        <taxon>Fungi incertae sedis</taxon>
        <taxon>Mucoromycota</taxon>
        <taxon>Mortierellomycotina</taxon>
        <taxon>Mortierellomycetes</taxon>
        <taxon>Mortierellales</taxon>
        <taxon>Mortierellaceae</taxon>
        <taxon>Mortierella</taxon>
    </lineage>
</organism>
<dbReference type="PROSITE" id="PS00036">
    <property type="entry name" value="BZIP_BASIC"/>
    <property type="match status" value="1"/>
</dbReference>
<feature type="domain" description="BZIP" evidence="7">
    <location>
        <begin position="389"/>
        <end position="448"/>
    </location>
</feature>
<name>A0A9P6FE41_9FUNG</name>
<dbReference type="GO" id="GO:0000977">
    <property type="term" value="F:RNA polymerase II transcription regulatory region sequence-specific DNA binding"/>
    <property type="evidence" value="ECO:0007669"/>
    <property type="project" value="TreeGrafter"/>
</dbReference>
<accession>A0A9P6FE41</accession>
<sequence length="503" mass="54905">MDGYPNPYAALIATFNQVSPQNKDDLDDPQNLPDDDLLLWANAQFTYDMPPGVGIYEDDMGVKLAMSQQQFQHTQQQHQQQQQQQQQQFQPQQQQPQSSLAAQQQQQHALQYQSSDMQRQLQQFDAIHRYLDSTSSEDPRTSLAVVERSRQRNPATTSAVASGPAPQPIHYDPRMNVLYPHTSHAESSTSFSAPTTAGPISPAAARLLRQPFLSLQTPHVAHQQQQQQQPQQSQAGPSSTYSVGPSPLTSPTTMSDFHHLQITPLPPITPSKPNEELQALRGISRKDGGSGSSSSSSASATTAGTSANSPANSSTSTKANASSGVSPREEEQSQAEKEMDEYDLDLDLEDQNEQADSTGSSSSKSKILAALEGLSQDDPEYATRLAAEEDKRRRNTAASARFRHKKRLREQILEKTAKEMTAKSEMLEVRVRELEMEIKWLRGLIVEKDSRSLDVGATTPTSAASPASLGGEAVVGSRGGSKTEGATLSRSVSKAKRGKKLQS</sequence>
<feature type="compositionally biased region" description="Low complexity" evidence="6">
    <location>
        <begin position="457"/>
        <end position="468"/>
    </location>
</feature>
<dbReference type="PANTHER" id="PTHR13044:SF14">
    <property type="entry name" value="CRYPTOCEPHAL, ISOFORM A"/>
    <property type="match status" value="1"/>
</dbReference>
<feature type="region of interest" description="Disordered" evidence="6">
    <location>
        <begin position="132"/>
        <end position="175"/>
    </location>
</feature>
<keyword evidence="4" id="KW-0804">Transcription</keyword>
<keyword evidence="3" id="KW-0238">DNA-binding</keyword>
<feature type="compositionally biased region" description="Acidic residues" evidence="6">
    <location>
        <begin position="338"/>
        <end position="353"/>
    </location>
</feature>
<comment type="caution">
    <text evidence="8">The sequence shown here is derived from an EMBL/GenBank/DDBJ whole genome shotgun (WGS) entry which is preliminary data.</text>
</comment>
<dbReference type="GO" id="GO:0005634">
    <property type="term" value="C:nucleus"/>
    <property type="evidence" value="ECO:0007669"/>
    <property type="project" value="UniProtKB-SubCell"/>
</dbReference>
<feature type="region of interest" description="Disordered" evidence="6">
    <location>
        <begin position="67"/>
        <end position="117"/>
    </location>
</feature>
<evidence type="ECO:0000256" key="5">
    <source>
        <dbReference type="ARBA" id="ARBA00023242"/>
    </source>
</evidence>
<gene>
    <name evidence="8" type="ORF">EC957_005881</name>
</gene>
<keyword evidence="5" id="KW-0539">Nucleus</keyword>
<protein>
    <recommendedName>
        <fullName evidence="7">BZIP domain-containing protein</fullName>
    </recommendedName>
</protein>
<keyword evidence="9" id="KW-1185">Reference proteome</keyword>
<evidence type="ECO:0000259" key="7">
    <source>
        <dbReference type="PROSITE" id="PS50217"/>
    </source>
</evidence>
<feature type="compositionally biased region" description="Low complexity" evidence="6">
    <location>
        <begin position="67"/>
        <end position="115"/>
    </location>
</feature>
<dbReference type="Pfam" id="PF07716">
    <property type="entry name" value="bZIP_2"/>
    <property type="match status" value="1"/>
</dbReference>
<dbReference type="PROSITE" id="PS50217">
    <property type="entry name" value="BZIP"/>
    <property type="match status" value="1"/>
</dbReference>
<feature type="compositionally biased region" description="Low complexity" evidence="6">
    <location>
        <begin position="292"/>
        <end position="324"/>
    </location>
</feature>
<keyword evidence="2" id="KW-0805">Transcription regulation</keyword>
<feature type="region of interest" description="Disordered" evidence="6">
    <location>
        <begin position="283"/>
        <end position="403"/>
    </location>
</feature>
<feature type="region of interest" description="Disordered" evidence="6">
    <location>
        <begin position="218"/>
        <end position="255"/>
    </location>
</feature>
<evidence type="ECO:0000256" key="6">
    <source>
        <dbReference type="SAM" id="MobiDB-lite"/>
    </source>
</evidence>
<dbReference type="SUPFAM" id="SSF57959">
    <property type="entry name" value="Leucine zipper domain"/>
    <property type="match status" value="1"/>
</dbReference>
<evidence type="ECO:0000256" key="1">
    <source>
        <dbReference type="ARBA" id="ARBA00004123"/>
    </source>
</evidence>
<dbReference type="PANTHER" id="PTHR13044">
    <property type="entry name" value="ACTIVATING TRANSCRIPTION FACTOR ATF 4/5"/>
    <property type="match status" value="1"/>
</dbReference>